<protein>
    <submittedName>
        <fullName evidence="3">Uncharacterized protein</fullName>
    </submittedName>
</protein>
<reference evidence="3" key="1">
    <citation type="submission" date="2020-01" db="EMBL/GenBank/DDBJ databases">
        <title>Genome Sequencing of Three Apophysomyces-Like Fungal Strains Confirms a Novel Fungal Genus in the Mucoromycota with divergent Burkholderia-like Endosymbiotic Bacteria.</title>
        <authorList>
            <person name="Stajich J.E."/>
            <person name="Macias A.M."/>
            <person name="Carter-House D."/>
            <person name="Lovett B."/>
            <person name="Kasson L.R."/>
            <person name="Berry K."/>
            <person name="Grigoriev I."/>
            <person name="Chang Y."/>
            <person name="Spatafora J."/>
            <person name="Kasson M.T."/>
        </authorList>
    </citation>
    <scope>NUCLEOTIDE SEQUENCE</scope>
    <source>
        <strain evidence="3">NRRL A-21654</strain>
    </source>
</reference>
<comment type="caution">
    <text evidence="3">The sequence shown here is derived from an EMBL/GenBank/DDBJ whole genome shotgun (WGS) entry which is preliminary data.</text>
</comment>
<evidence type="ECO:0000313" key="4">
    <source>
        <dbReference type="Proteomes" id="UP000605846"/>
    </source>
</evidence>
<keyword evidence="1" id="KW-0175">Coiled coil</keyword>
<dbReference type="AlphaFoldDB" id="A0A8H7BNR7"/>
<accession>A0A8H7BNR7</accession>
<name>A0A8H7BNR7_9FUNG</name>
<sequence length="201" mass="22965">MSSSRSTTTPSTFNFAPTTSTGTGIVSGSANVPKKHSTAGAAVISHAIDRLQKMLNELNARINDQEFSMALHEEALRTTDRITQDISYHRTYVNANFVLTDDDKASLGNKLDFFQLEIKQCHDSLRIKRLEDENRKKEEAYNRLVSEMKQQKQCYDRLEKKLREVEKAREQLEERRITLSDPMIVQLCGGDNGKIPPLDFW</sequence>
<feature type="region of interest" description="Disordered" evidence="2">
    <location>
        <begin position="1"/>
        <end position="33"/>
    </location>
</feature>
<evidence type="ECO:0000256" key="1">
    <source>
        <dbReference type="SAM" id="Coils"/>
    </source>
</evidence>
<gene>
    <name evidence="3" type="ORF">EC973_001812</name>
</gene>
<evidence type="ECO:0000256" key="2">
    <source>
        <dbReference type="SAM" id="MobiDB-lite"/>
    </source>
</evidence>
<feature type="compositionally biased region" description="Low complexity" evidence="2">
    <location>
        <begin position="1"/>
        <end position="29"/>
    </location>
</feature>
<feature type="coiled-coil region" evidence="1">
    <location>
        <begin position="127"/>
        <end position="178"/>
    </location>
</feature>
<evidence type="ECO:0000313" key="3">
    <source>
        <dbReference type="EMBL" id="KAF7723618.1"/>
    </source>
</evidence>
<dbReference type="EMBL" id="JABAYA010000145">
    <property type="protein sequence ID" value="KAF7723618.1"/>
    <property type="molecule type" value="Genomic_DNA"/>
</dbReference>
<feature type="coiled-coil region" evidence="1">
    <location>
        <begin position="41"/>
        <end position="68"/>
    </location>
</feature>
<organism evidence="3 4">
    <name type="scientific">Apophysomyces ossiformis</name>
    <dbReference type="NCBI Taxonomy" id="679940"/>
    <lineage>
        <taxon>Eukaryota</taxon>
        <taxon>Fungi</taxon>
        <taxon>Fungi incertae sedis</taxon>
        <taxon>Mucoromycota</taxon>
        <taxon>Mucoromycotina</taxon>
        <taxon>Mucoromycetes</taxon>
        <taxon>Mucorales</taxon>
        <taxon>Mucorineae</taxon>
        <taxon>Mucoraceae</taxon>
        <taxon>Apophysomyces</taxon>
    </lineage>
</organism>
<dbReference type="Proteomes" id="UP000605846">
    <property type="component" value="Unassembled WGS sequence"/>
</dbReference>
<proteinExistence type="predicted"/>
<keyword evidence="4" id="KW-1185">Reference proteome</keyword>